<dbReference type="HOGENOM" id="CLU_1337297_0_0_1"/>
<reference evidence="1 2" key="1">
    <citation type="journal article" date="2012" name="PLoS Pathog.">
        <title>Diverse lifestyles and strategies of plant pathogenesis encoded in the genomes of eighteen Dothideomycetes fungi.</title>
        <authorList>
            <person name="Ohm R.A."/>
            <person name="Feau N."/>
            <person name="Henrissat B."/>
            <person name="Schoch C.L."/>
            <person name="Horwitz B.A."/>
            <person name="Barry K.W."/>
            <person name="Condon B.J."/>
            <person name="Copeland A.C."/>
            <person name="Dhillon B."/>
            <person name="Glaser F."/>
            <person name="Hesse C.N."/>
            <person name="Kosti I."/>
            <person name="LaButti K."/>
            <person name="Lindquist E.A."/>
            <person name="Lucas S."/>
            <person name="Salamov A.A."/>
            <person name="Bradshaw R.E."/>
            <person name="Ciuffetti L."/>
            <person name="Hamelin R.C."/>
            <person name="Kema G.H.J."/>
            <person name="Lawrence C."/>
            <person name="Scott J.A."/>
            <person name="Spatafora J.W."/>
            <person name="Turgeon B.G."/>
            <person name="de Wit P.J.G.M."/>
            <person name="Zhong S."/>
            <person name="Goodwin S.B."/>
            <person name="Grigoriev I.V."/>
        </authorList>
    </citation>
    <scope>NUCLEOTIDE SEQUENCE [LARGE SCALE GENOMIC DNA]</scope>
    <source>
        <strain evidence="1 2">UAMH 10762</strain>
    </source>
</reference>
<name>M2N893_BAUPA</name>
<dbReference type="RefSeq" id="XP_007677837.1">
    <property type="nucleotide sequence ID" value="XM_007679647.1"/>
</dbReference>
<gene>
    <name evidence="1" type="ORF">BAUCODRAFT_535861</name>
</gene>
<dbReference type="Proteomes" id="UP000011761">
    <property type="component" value="Unassembled WGS sequence"/>
</dbReference>
<evidence type="ECO:0000313" key="2">
    <source>
        <dbReference type="Proteomes" id="UP000011761"/>
    </source>
</evidence>
<evidence type="ECO:0000313" key="1">
    <source>
        <dbReference type="EMBL" id="EMC95314.1"/>
    </source>
</evidence>
<accession>M2N893</accession>
<dbReference type="EMBL" id="KB445557">
    <property type="protein sequence ID" value="EMC95314.1"/>
    <property type="molecule type" value="Genomic_DNA"/>
</dbReference>
<protein>
    <submittedName>
        <fullName evidence="1">Uncharacterized protein</fullName>
    </submittedName>
</protein>
<dbReference type="KEGG" id="bcom:BAUCODRAFT_535861"/>
<dbReference type="GeneID" id="19115262"/>
<dbReference type="AlphaFoldDB" id="M2N893"/>
<proteinExistence type="predicted"/>
<sequence length="205" mass="23003">MGTFGSMSFAGAVRPPLPARYNVAKKITSKTCLRPIVRVYYDHHVQPGLDQLRVGIVNHPYNRTHGRRRESARLGTQLTCYYGWVEILRICGQPPVSLRALHFELVVHIVIKPLLAAGSRFRSTSGFRSRPSCLASPVYCNSVPPPLWALQKPMTCRSLSFRVRPKCVSTYPAIADKNTCSPRCACRFSLLLRCLLKMSSLAVSW</sequence>
<organism evidence="1 2">
    <name type="scientific">Baudoinia panamericana (strain UAMH 10762)</name>
    <name type="common">Angels' share fungus</name>
    <name type="synonym">Baudoinia compniacensis (strain UAMH 10762)</name>
    <dbReference type="NCBI Taxonomy" id="717646"/>
    <lineage>
        <taxon>Eukaryota</taxon>
        <taxon>Fungi</taxon>
        <taxon>Dikarya</taxon>
        <taxon>Ascomycota</taxon>
        <taxon>Pezizomycotina</taxon>
        <taxon>Dothideomycetes</taxon>
        <taxon>Dothideomycetidae</taxon>
        <taxon>Mycosphaerellales</taxon>
        <taxon>Teratosphaeriaceae</taxon>
        <taxon>Baudoinia</taxon>
    </lineage>
</organism>
<keyword evidence="2" id="KW-1185">Reference proteome</keyword>